<sequence length="178" mass="19772">MEAGIQYPVRLLPIRALDLVLLLTAEAMRTCGQQYTLLCLKKKSGHAVQGGISDGRFQPHDAIDVCRRKQKLQGVKSKELANRSMESRFGKSQATEKPPAPWPLGLVCHPACNNLEACKPSRCTRPLFDFLFRTTYTKCDTNCGGSRATLHFSTVFPSLLVVATWKFKLRGTTLSNSD</sequence>
<gene>
    <name evidence="2" type="ORF">B0T17DRAFT_156409</name>
</gene>
<evidence type="ECO:0000313" key="2">
    <source>
        <dbReference type="EMBL" id="KAK0628536.1"/>
    </source>
</evidence>
<evidence type="ECO:0000313" key="3">
    <source>
        <dbReference type="Proteomes" id="UP001174934"/>
    </source>
</evidence>
<organism evidence="2 3">
    <name type="scientific">Bombardia bombarda</name>
    <dbReference type="NCBI Taxonomy" id="252184"/>
    <lineage>
        <taxon>Eukaryota</taxon>
        <taxon>Fungi</taxon>
        <taxon>Dikarya</taxon>
        <taxon>Ascomycota</taxon>
        <taxon>Pezizomycotina</taxon>
        <taxon>Sordariomycetes</taxon>
        <taxon>Sordariomycetidae</taxon>
        <taxon>Sordariales</taxon>
        <taxon>Lasiosphaeriaceae</taxon>
        <taxon>Bombardia</taxon>
    </lineage>
</organism>
<comment type="caution">
    <text evidence="2">The sequence shown here is derived from an EMBL/GenBank/DDBJ whole genome shotgun (WGS) entry which is preliminary data.</text>
</comment>
<name>A0AA40C7L6_9PEZI</name>
<reference evidence="2" key="1">
    <citation type="submission" date="2023-06" db="EMBL/GenBank/DDBJ databases">
        <title>Genome-scale phylogeny and comparative genomics of the fungal order Sordariales.</title>
        <authorList>
            <consortium name="Lawrence Berkeley National Laboratory"/>
            <person name="Hensen N."/>
            <person name="Bonometti L."/>
            <person name="Westerberg I."/>
            <person name="Brannstrom I.O."/>
            <person name="Guillou S."/>
            <person name="Cros-Aarteil S."/>
            <person name="Calhoun S."/>
            <person name="Haridas S."/>
            <person name="Kuo A."/>
            <person name="Mondo S."/>
            <person name="Pangilinan J."/>
            <person name="Riley R."/>
            <person name="LaButti K."/>
            <person name="Andreopoulos B."/>
            <person name="Lipzen A."/>
            <person name="Chen C."/>
            <person name="Yanf M."/>
            <person name="Daum C."/>
            <person name="Ng V."/>
            <person name="Clum A."/>
            <person name="Steindorff A."/>
            <person name="Ohm R."/>
            <person name="Martin F."/>
            <person name="Silar P."/>
            <person name="Natvig D."/>
            <person name="Lalanne C."/>
            <person name="Gautier V."/>
            <person name="Ament-velasquez S.L."/>
            <person name="Kruys A."/>
            <person name="Hutchinson M.I."/>
            <person name="Powell A.J."/>
            <person name="Barry K."/>
            <person name="Miller A.N."/>
            <person name="Grigoriev I.V."/>
            <person name="Debuchy R."/>
            <person name="Gladieux P."/>
            <person name="Thoren M.H."/>
            <person name="Johannesson H."/>
        </authorList>
    </citation>
    <scope>NUCLEOTIDE SEQUENCE</scope>
    <source>
        <strain evidence="2">SMH3391-2</strain>
    </source>
</reference>
<feature type="chain" id="PRO_5041241420" description="Secreted protein" evidence="1">
    <location>
        <begin position="28"/>
        <end position="178"/>
    </location>
</feature>
<keyword evidence="1" id="KW-0732">Signal</keyword>
<keyword evidence="3" id="KW-1185">Reference proteome</keyword>
<evidence type="ECO:0008006" key="4">
    <source>
        <dbReference type="Google" id="ProtNLM"/>
    </source>
</evidence>
<dbReference type="EMBL" id="JAULSR010000002">
    <property type="protein sequence ID" value="KAK0628536.1"/>
    <property type="molecule type" value="Genomic_DNA"/>
</dbReference>
<dbReference type="AlphaFoldDB" id="A0AA40C7L6"/>
<accession>A0AA40C7L6</accession>
<dbReference type="Proteomes" id="UP001174934">
    <property type="component" value="Unassembled WGS sequence"/>
</dbReference>
<evidence type="ECO:0000256" key="1">
    <source>
        <dbReference type="SAM" id="SignalP"/>
    </source>
</evidence>
<proteinExistence type="predicted"/>
<protein>
    <recommendedName>
        <fullName evidence="4">Secreted protein</fullName>
    </recommendedName>
</protein>
<feature type="signal peptide" evidence="1">
    <location>
        <begin position="1"/>
        <end position="27"/>
    </location>
</feature>